<dbReference type="SUPFAM" id="SSF101386">
    <property type="entry name" value="all-alpha NTP pyrophosphatases"/>
    <property type="match status" value="1"/>
</dbReference>
<dbReference type="InterPro" id="IPR004518">
    <property type="entry name" value="MazG-like_dom"/>
</dbReference>
<name>A0A511N0Z7_DEIC1</name>
<proteinExistence type="predicted"/>
<accession>A0A511N0Z7</accession>
<dbReference type="EMBL" id="BJXB01000008">
    <property type="protein sequence ID" value="GEM46544.1"/>
    <property type="molecule type" value="Genomic_DNA"/>
</dbReference>
<dbReference type="Gene3D" id="1.10.287.1080">
    <property type="entry name" value="MazG-like"/>
    <property type="match status" value="1"/>
</dbReference>
<dbReference type="InterPro" id="IPR012359">
    <property type="entry name" value="MazG-related_YpjD"/>
</dbReference>
<dbReference type="Proteomes" id="UP000321306">
    <property type="component" value="Unassembled WGS sequence"/>
</dbReference>
<reference evidence="2 3" key="1">
    <citation type="submission" date="2019-07" db="EMBL/GenBank/DDBJ databases">
        <title>Whole genome shotgun sequence of Deinococcus cellulosilyticus NBRC 106333.</title>
        <authorList>
            <person name="Hosoyama A."/>
            <person name="Uohara A."/>
            <person name="Ohji S."/>
            <person name="Ichikawa N."/>
        </authorList>
    </citation>
    <scope>NUCLEOTIDE SEQUENCE [LARGE SCALE GENOMIC DNA]</scope>
    <source>
        <strain evidence="2 3">NBRC 106333</strain>
    </source>
</reference>
<keyword evidence="3" id="KW-1185">Reference proteome</keyword>
<dbReference type="OrthoDB" id="9807397at2"/>
<dbReference type="PIRSF" id="PIRSF029904">
    <property type="entry name" value="UCP029904_pph"/>
    <property type="match status" value="1"/>
</dbReference>
<dbReference type="CDD" id="cd11531">
    <property type="entry name" value="NTP-PPase_BsYpjD"/>
    <property type="match status" value="1"/>
</dbReference>
<gene>
    <name evidence="2" type="ORF">DC3_21790</name>
</gene>
<dbReference type="InterPro" id="IPR047046">
    <property type="entry name" value="YpjD/YvdC"/>
</dbReference>
<protein>
    <recommendedName>
        <fullName evidence="1">NTP pyrophosphohydrolase MazG-like domain-containing protein</fullName>
    </recommendedName>
</protein>
<dbReference type="PANTHER" id="PTHR42692:SF1">
    <property type="entry name" value="NUCLEOTIDE PYROPHOSPHOHYDROLASE"/>
    <property type="match status" value="1"/>
</dbReference>
<organism evidence="2 3">
    <name type="scientific">Deinococcus cellulosilyticus (strain DSM 18568 / NBRC 106333 / KACC 11606 / 5516J-15)</name>
    <dbReference type="NCBI Taxonomy" id="1223518"/>
    <lineage>
        <taxon>Bacteria</taxon>
        <taxon>Thermotogati</taxon>
        <taxon>Deinococcota</taxon>
        <taxon>Deinococci</taxon>
        <taxon>Deinococcales</taxon>
        <taxon>Deinococcaceae</taxon>
        <taxon>Deinococcus</taxon>
    </lineage>
</organism>
<dbReference type="AlphaFoldDB" id="A0A511N0Z7"/>
<dbReference type="RefSeq" id="WP_146884355.1">
    <property type="nucleotide sequence ID" value="NZ_BJXB01000008.1"/>
</dbReference>
<evidence type="ECO:0000259" key="1">
    <source>
        <dbReference type="Pfam" id="PF03819"/>
    </source>
</evidence>
<feature type="domain" description="NTP pyrophosphohydrolase MazG-like" evidence="1">
    <location>
        <begin position="27"/>
        <end position="102"/>
    </location>
</feature>
<dbReference type="PANTHER" id="PTHR42692">
    <property type="entry name" value="NUCLEOTIDE PYROPHOSPHOHYDROLASE"/>
    <property type="match status" value="1"/>
</dbReference>
<evidence type="ECO:0000313" key="2">
    <source>
        <dbReference type="EMBL" id="GEM46544.1"/>
    </source>
</evidence>
<evidence type="ECO:0000313" key="3">
    <source>
        <dbReference type="Proteomes" id="UP000321306"/>
    </source>
</evidence>
<comment type="caution">
    <text evidence="2">The sequence shown here is derived from an EMBL/GenBank/DDBJ whole genome shotgun (WGS) entry which is preliminary data.</text>
</comment>
<dbReference type="Pfam" id="PF03819">
    <property type="entry name" value="MazG"/>
    <property type="match status" value="1"/>
</dbReference>
<sequence length="108" mass="12368">MSLTFKEASERVDRFIGQFKEGYFPPLLNLARMTEEVGEIARVISHQNGKKPKPGEEVGDLEMELADLMFVIICMANGQGLDLEKGFNRMMDKVEGRDQDRWTKKENS</sequence>